<organism evidence="3 4">
    <name type="scientific">Ochrobactrum quorumnocens</name>
    <dbReference type="NCBI Taxonomy" id="271865"/>
    <lineage>
        <taxon>Bacteria</taxon>
        <taxon>Pseudomonadati</taxon>
        <taxon>Pseudomonadota</taxon>
        <taxon>Alphaproteobacteria</taxon>
        <taxon>Hyphomicrobiales</taxon>
        <taxon>Brucellaceae</taxon>
        <taxon>Brucella/Ochrobactrum group</taxon>
        <taxon>Ochrobactrum</taxon>
    </lineage>
</organism>
<evidence type="ECO:0008006" key="5">
    <source>
        <dbReference type="Google" id="ProtNLM"/>
    </source>
</evidence>
<sequence>MKPIVLALTAFSFLAAPVAMAQHQPSSQSKSQKVQQHKSGPKQEVRKQQSWKKGNRLPANYRGNQVKNYSQYKLSKPPRGYHWVKVNNDYLLISVASGIISNIVSGR</sequence>
<name>A0A248UEI8_9HYPH</name>
<dbReference type="InterPro" id="IPR024572">
    <property type="entry name" value="RcnB"/>
</dbReference>
<evidence type="ECO:0000313" key="4">
    <source>
        <dbReference type="Proteomes" id="UP000215256"/>
    </source>
</evidence>
<evidence type="ECO:0000256" key="1">
    <source>
        <dbReference type="SAM" id="MobiDB-lite"/>
    </source>
</evidence>
<dbReference type="Gene3D" id="3.10.450.160">
    <property type="entry name" value="inner membrane protein cigr"/>
    <property type="match status" value="1"/>
</dbReference>
<evidence type="ECO:0000313" key="3">
    <source>
        <dbReference type="EMBL" id="ASV85086.1"/>
    </source>
</evidence>
<gene>
    <name evidence="3" type="ORF">CES85_0764</name>
</gene>
<dbReference type="OrthoDB" id="9808839at2"/>
<feature type="signal peptide" evidence="2">
    <location>
        <begin position="1"/>
        <end position="21"/>
    </location>
</feature>
<feature type="chain" id="PRO_5012445020" description="Transmembrane signal peptide protein" evidence="2">
    <location>
        <begin position="22"/>
        <end position="107"/>
    </location>
</feature>
<accession>A0A248UEI8</accession>
<proteinExistence type="predicted"/>
<evidence type="ECO:0000256" key="2">
    <source>
        <dbReference type="SAM" id="SignalP"/>
    </source>
</evidence>
<keyword evidence="2" id="KW-0732">Signal</keyword>
<dbReference type="KEGG" id="och:CES85_0764"/>
<dbReference type="AlphaFoldDB" id="A0A248UEI8"/>
<dbReference type="Proteomes" id="UP000215256">
    <property type="component" value="Chromosome 1"/>
</dbReference>
<feature type="compositionally biased region" description="Low complexity" evidence="1">
    <location>
        <begin position="22"/>
        <end position="34"/>
    </location>
</feature>
<reference evidence="3 4" key="1">
    <citation type="submission" date="2017-07" db="EMBL/GenBank/DDBJ databases">
        <title>Phylogenetic study on the rhizospheric bacterium Ochrobactrum sp. A44.</title>
        <authorList>
            <person name="Krzyzanowska D.M."/>
            <person name="Ossowicki A."/>
            <person name="Rajewska M."/>
            <person name="Maciag T."/>
            <person name="Kaczynski Z."/>
            <person name="Czerwicka M."/>
            <person name="Jafra S."/>
        </authorList>
    </citation>
    <scope>NUCLEOTIDE SEQUENCE [LARGE SCALE GENOMIC DNA]</scope>
    <source>
        <strain evidence="3 4">A44</strain>
    </source>
</reference>
<feature type="region of interest" description="Disordered" evidence="1">
    <location>
        <begin position="22"/>
        <end position="79"/>
    </location>
</feature>
<dbReference type="EMBL" id="CP022604">
    <property type="protein sequence ID" value="ASV85086.1"/>
    <property type="molecule type" value="Genomic_DNA"/>
</dbReference>
<dbReference type="Pfam" id="PF11776">
    <property type="entry name" value="RcnB"/>
    <property type="match status" value="1"/>
</dbReference>
<feature type="compositionally biased region" description="Polar residues" evidence="1">
    <location>
        <begin position="62"/>
        <end position="73"/>
    </location>
</feature>
<protein>
    <recommendedName>
        <fullName evidence="5">Transmembrane signal peptide protein</fullName>
    </recommendedName>
</protein>